<evidence type="ECO:0000313" key="2">
    <source>
        <dbReference type="Proteomes" id="UP000242003"/>
    </source>
</evidence>
<protein>
    <submittedName>
        <fullName evidence="1">Replicative DNA helicase</fullName>
    </submittedName>
</protein>
<keyword evidence="1" id="KW-0378">Hydrolase</keyword>
<keyword evidence="1" id="KW-0067">ATP-binding</keyword>
<proteinExistence type="predicted"/>
<dbReference type="Pfam" id="PF13481">
    <property type="entry name" value="AAA_25"/>
    <property type="match status" value="1"/>
</dbReference>
<evidence type="ECO:0000313" key="1">
    <source>
        <dbReference type="EMBL" id="AUG85411.1"/>
    </source>
</evidence>
<dbReference type="SUPFAM" id="SSF52540">
    <property type="entry name" value="P-loop containing nucleoside triphosphate hydrolases"/>
    <property type="match status" value="1"/>
</dbReference>
<keyword evidence="1" id="KW-0547">Nucleotide-binding</keyword>
<reference evidence="1 2" key="1">
    <citation type="submission" date="2017-12" db="EMBL/GenBank/DDBJ databases">
        <title>Complete genome sequence of Ralstonia solanacearum infecting bacteriophage RS-IDN-P1 isolated from eggplant soil in Indonesia.</title>
        <authorList>
            <person name="Addy H.S."/>
            <person name="Farid M.M."/>
            <person name="Ahmad A.A."/>
            <person name="Huang Q."/>
        </authorList>
    </citation>
    <scope>NUCLEOTIDE SEQUENCE [LARGE SCALE GENOMIC DNA]</scope>
</reference>
<dbReference type="Gene3D" id="3.40.50.300">
    <property type="entry name" value="P-loop containing nucleotide triphosphate hydrolases"/>
    <property type="match status" value="1"/>
</dbReference>
<keyword evidence="1" id="KW-0347">Helicase</keyword>
<organism evidence="1 2">
    <name type="scientific">Ralstonia phage RsoP1IDN</name>
    <dbReference type="NCBI Taxonomy" id="2060091"/>
    <lineage>
        <taxon>Viruses</taxon>
        <taxon>Duplodnaviria</taxon>
        <taxon>Heunggongvirae</taxon>
        <taxon>Uroviricota</taxon>
        <taxon>Caudoviricetes</taxon>
        <taxon>Autographivirales</taxon>
        <taxon>Autonotataviridae</taxon>
        <taxon>Okabevirinae</taxon>
        <taxon>Higashivirus</taxon>
        <taxon>Higashivirus RsoP1IDN</taxon>
    </lineage>
</organism>
<dbReference type="Proteomes" id="UP000242003">
    <property type="component" value="Segment"/>
</dbReference>
<dbReference type="EMBL" id="MG652450">
    <property type="protein sequence ID" value="AUG85411.1"/>
    <property type="molecule type" value="Genomic_DNA"/>
</dbReference>
<accession>A0A2P0VPE8</accession>
<keyword evidence="2" id="KW-1185">Reference proteome</keyword>
<gene>
    <name evidence="1" type="ORF">RsoP1IDN_9</name>
</gene>
<name>A0A2P0VPE8_9CAUD</name>
<dbReference type="GO" id="GO:0004386">
    <property type="term" value="F:helicase activity"/>
    <property type="evidence" value="ECO:0007669"/>
    <property type="project" value="UniProtKB-KW"/>
</dbReference>
<sequence length="425" mass="47549">MLDVAVLQLLKTRERYEALSRAVPTKALGNNAVYLLKAFGKFFKENPECERIPFDAFHSWFQLSHPKLSDEQRTVWKRSIKEVLTKDCDATVAASLVERLVSAATAADLATMLEQYEDGELDLTAALRILHDKHFDTMARKAKMPEVLDNISDLLTEDANNVGLHWRLQALSENLRALQAGDFVVLGARPDAGKTTTIASEITYMAPQIDKLWPGENRGISWFNNEGPGKRIKRRVYQAALNMTIKEMWELDQKGQLHKEYARAVGGRADVIRIFDIHDFWSHEVEDIIREIPTALAIFDMVDNIRFGGEIGNGGTRTDQALEAMYQWSRVLGVKHGCAVMATSQVSADGEGEMYPNQSMLKDSKTGKQGAADLIIMLGKSNADGLSNTRFISTPKNKLALEGGDKSIKREVCFDGQRARVYDPE</sequence>
<dbReference type="InterPro" id="IPR027417">
    <property type="entry name" value="P-loop_NTPase"/>
</dbReference>